<accession>A0A8J5RMJ4</accession>
<sequence length="142" mass="16237">MGGDWQELAQAAVIGLLFAFLVAKLITTVHRLKEENLRITRSPADFPQPLPFRRSPGHPYPARPIACLPRRTKRHQRRQRQRLGRRGEHGARRGVQRRLRIRSRLRRVGTSVPEQAQLQLYGLYKIATEGPCTAPQPVLPQA</sequence>
<protein>
    <recommendedName>
        <fullName evidence="4">ACB domain-containing protein</fullName>
    </recommendedName>
</protein>
<keyword evidence="3" id="KW-1133">Transmembrane helix</keyword>
<evidence type="ECO:0000313" key="6">
    <source>
        <dbReference type="Proteomes" id="UP000729402"/>
    </source>
</evidence>
<dbReference type="GO" id="GO:0000062">
    <property type="term" value="F:fatty-acyl-CoA binding"/>
    <property type="evidence" value="ECO:0007669"/>
    <property type="project" value="InterPro"/>
</dbReference>
<keyword evidence="3" id="KW-0812">Transmembrane</keyword>
<evidence type="ECO:0000313" key="5">
    <source>
        <dbReference type="EMBL" id="KAG8044031.1"/>
    </source>
</evidence>
<gene>
    <name evidence="5" type="ORF">GUJ93_ZPchr0458g22708</name>
</gene>
<evidence type="ECO:0000259" key="4">
    <source>
        <dbReference type="Pfam" id="PF00887"/>
    </source>
</evidence>
<reference evidence="5" key="2">
    <citation type="submission" date="2021-02" db="EMBL/GenBank/DDBJ databases">
        <authorList>
            <person name="Kimball J.A."/>
            <person name="Haas M.W."/>
            <person name="Macchietto M."/>
            <person name="Kono T."/>
            <person name="Duquette J."/>
            <person name="Shao M."/>
        </authorList>
    </citation>
    <scope>NUCLEOTIDE SEQUENCE</scope>
    <source>
        <tissue evidence="5">Fresh leaf tissue</tissue>
    </source>
</reference>
<proteinExistence type="inferred from homology"/>
<feature type="region of interest" description="Disordered" evidence="2">
    <location>
        <begin position="43"/>
        <end position="99"/>
    </location>
</feature>
<dbReference type="Proteomes" id="UP000729402">
    <property type="component" value="Unassembled WGS sequence"/>
</dbReference>
<comment type="caution">
    <text evidence="5">The sequence shown here is derived from an EMBL/GenBank/DDBJ whole genome shotgun (WGS) entry which is preliminary data.</text>
</comment>
<dbReference type="Pfam" id="PF00887">
    <property type="entry name" value="ACBP"/>
    <property type="match status" value="1"/>
</dbReference>
<organism evidence="5 6">
    <name type="scientific">Zizania palustris</name>
    <name type="common">Northern wild rice</name>
    <dbReference type="NCBI Taxonomy" id="103762"/>
    <lineage>
        <taxon>Eukaryota</taxon>
        <taxon>Viridiplantae</taxon>
        <taxon>Streptophyta</taxon>
        <taxon>Embryophyta</taxon>
        <taxon>Tracheophyta</taxon>
        <taxon>Spermatophyta</taxon>
        <taxon>Magnoliopsida</taxon>
        <taxon>Liliopsida</taxon>
        <taxon>Poales</taxon>
        <taxon>Poaceae</taxon>
        <taxon>BOP clade</taxon>
        <taxon>Oryzoideae</taxon>
        <taxon>Oryzeae</taxon>
        <taxon>Zizaniinae</taxon>
        <taxon>Zizania</taxon>
    </lineage>
</organism>
<evidence type="ECO:0000256" key="3">
    <source>
        <dbReference type="SAM" id="Phobius"/>
    </source>
</evidence>
<comment type="similarity">
    <text evidence="1">Belongs to the ACBP family.</text>
</comment>
<keyword evidence="6" id="KW-1185">Reference proteome</keyword>
<dbReference type="EMBL" id="JAAALK010000953">
    <property type="protein sequence ID" value="KAG8044031.1"/>
    <property type="molecule type" value="Genomic_DNA"/>
</dbReference>
<feature type="domain" description="ACB" evidence="4">
    <location>
        <begin position="111"/>
        <end position="137"/>
    </location>
</feature>
<keyword evidence="3" id="KW-0472">Membrane</keyword>
<reference evidence="5" key="1">
    <citation type="journal article" date="2021" name="bioRxiv">
        <title>Whole Genome Assembly and Annotation of Northern Wild Rice, Zizania palustris L., Supports a Whole Genome Duplication in the Zizania Genus.</title>
        <authorList>
            <person name="Haas M."/>
            <person name="Kono T."/>
            <person name="Macchietto M."/>
            <person name="Millas R."/>
            <person name="McGilp L."/>
            <person name="Shao M."/>
            <person name="Duquette J."/>
            <person name="Hirsch C.N."/>
            <person name="Kimball J."/>
        </authorList>
    </citation>
    <scope>NUCLEOTIDE SEQUENCE</scope>
    <source>
        <tissue evidence="5">Fresh leaf tissue</tissue>
    </source>
</reference>
<dbReference type="AlphaFoldDB" id="A0A8J5RMJ4"/>
<name>A0A8J5RMJ4_ZIZPA</name>
<dbReference type="InterPro" id="IPR000582">
    <property type="entry name" value="Acyl-CoA-binding_protein"/>
</dbReference>
<evidence type="ECO:0000256" key="2">
    <source>
        <dbReference type="SAM" id="MobiDB-lite"/>
    </source>
</evidence>
<feature type="compositionally biased region" description="Basic residues" evidence="2">
    <location>
        <begin position="70"/>
        <end position="84"/>
    </location>
</feature>
<feature type="transmembrane region" description="Helical" evidence="3">
    <location>
        <begin position="12"/>
        <end position="32"/>
    </location>
</feature>
<evidence type="ECO:0000256" key="1">
    <source>
        <dbReference type="ARBA" id="ARBA00005567"/>
    </source>
</evidence>